<proteinExistence type="predicted"/>
<accession>A0ABU7A752</accession>
<evidence type="ECO:0000313" key="1">
    <source>
        <dbReference type="EMBL" id="MED6233563.1"/>
    </source>
</evidence>
<dbReference type="Proteomes" id="UP001345963">
    <property type="component" value="Unassembled WGS sequence"/>
</dbReference>
<reference evidence="1 2" key="1">
    <citation type="submission" date="2021-07" db="EMBL/GenBank/DDBJ databases">
        <authorList>
            <person name="Palmer J.M."/>
        </authorList>
    </citation>
    <scope>NUCLEOTIDE SEQUENCE [LARGE SCALE GENOMIC DNA]</scope>
    <source>
        <strain evidence="1 2">AT_MEX2019</strain>
        <tissue evidence="1">Muscle</tissue>
    </source>
</reference>
<keyword evidence="2" id="KW-1185">Reference proteome</keyword>
<gene>
    <name evidence="1" type="ORF">ATANTOWER_013443</name>
</gene>
<evidence type="ECO:0000313" key="2">
    <source>
        <dbReference type="Proteomes" id="UP001345963"/>
    </source>
</evidence>
<protein>
    <submittedName>
        <fullName evidence="1">Uncharacterized protein</fullName>
    </submittedName>
</protein>
<name>A0ABU7A752_9TELE</name>
<sequence>MFRSWKTMSVKNLAYVLYHYLIKRPSSSPLTVFGRDPQICIQNVLVFERFHNSSHSSKVLTVFGRESGPQHPIPHITESMRCFFTQLFFILCQTYLQCLLHKVTFYSPLTKAHSSS</sequence>
<organism evidence="1 2">
    <name type="scientific">Ataeniobius toweri</name>
    <dbReference type="NCBI Taxonomy" id="208326"/>
    <lineage>
        <taxon>Eukaryota</taxon>
        <taxon>Metazoa</taxon>
        <taxon>Chordata</taxon>
        <taxon>Craniata</taxon>
        <taxon>Vertebrata</taxon>
        <taxon>Euteleostomi</taxon>
        <taxon>Actinopterygii</taxon>
        <taxon>Neopterygii</taxon>
        <taxon>Teleostei</taxon>
        <taxon>Neoteleostei</taxon>
        <taxon>Acanthomorphata</taxon>
        <taxon>Ovalentaria</taxon>
        <taxon>Atherinomorphae</taxon>
        <taxon>Cyprinodontiformes</taxon>
        <taxon>Goodeidae</taxon>
        <taxon>Ataeniobius</taxon>
    </lineage>
</organism>
<dbReference type="EMBL" id="JAHUTI010002831">
    <property type="protein sequence ID" value="MED6233563.1"/>
    <property type="molecule type" value="Genomic_DNA"/>
</dbReference>
<comment type="caution">
    <text evidence="1">The sequence shown here is derived from an EMBL/GenBank/DDBJ whole genome shotgun (WGS) entry which is preliminary data.</text>
</comment>